<name>A0A0F9P703_9ZZZZ</name>
<comment type="caution">
    <text evidence="1">The sequence shown here is derived from an EMBL/GenBank/DDBJ whole genome shotgun (WGS) entry which is preliminary data.</text>
</comment>
<reference evidence="1" key="1">
    <citation type="journal article" date="2015" name="Nature">
        <title>Complex archaea that bridge the gap between prokaryotes and eukaryotes.</title>
        <authorList>
            <person name="Spang A."/>
            <person name="Saw J.H."/>
            <person name="Jorgensen S.L."/>
            <person name="Zaremba-Niedzwiedzka K."/>
            <person name="Martijn J."/>
            <person name="Lind A.E."/>
            <person name="van Eijk R."/>
            <person name="Schleper C."/>
            <person name="Guy L."/>
            <person name="Ettema T.J."/>
        </authorList>
    </citation>
    <scope>NUCLEOTIDE SEQUENCE</scope>
</reference>
<proteinExistence type="predicted"/>
<evidence type="ECO:0000313" key="1">
    <source>
        <dbReference type="EMBL" id="KKM89212.1"/>
    </source>
</evidence>
<gene>
    <name evidence="1" type="ORF">LCGC14_1251000</name>
</gene>
<organism evidence="1">
    <name type="scientific">marine sediment metagenome</name>
    <dbReference type="NCBI Taxonomy" id="412755"/>
    <lineage>
        <taxon>unclassified sequences</taxon>
        <taxon>metagenomes</taxon>
        <taxon>ecological metagenomes</taxon>
    </lineage>
</organism>
<sequence>MPDEELNPGQKAKKANDEFHEAVQDVMLDEELEVTLKVQYASACDVAFRQMTVANDLIKEHYGTGD</sequence>
<dbReference type="AlphaFoldDB" id="A0A0F9P703"/>
<protein>
    <submittedName>
        <fullName evidence="1">Uncharacterized protein</fullName>
    </submittedName>
</protein>
<dbReference type="EMBL" id="LAZR01006855">
    <property type="protein sequence ID" value="KKM89212.1"/>
    <property type="molecule type" value="Genomic_DNA"/>
</dbReference>
<accession>A0A0F9P703</accession>